<name>A0ABT9ZEN0_9BACI</name>
<feature type="transmembrane region" description="Helical" evidence="1">
    <location>
        <begin position="179"/>
        <end position="196"/>
    </location>
</feature>
<keyword evidence="1" id="KW-0812">Transmembrane</keyword>
<feature type="transmembrane region" description="Helical" evidence="1">
    <location>
        <begin position="6"/>
        <end position="28"/>
    </location>
</feature>
<evidence type="ECO:0008006" key="4">
    <source>
        <dbReference type="Google" id="ProtNLM"/>
    </source>
</evidence>
<feature type="transmembrane region" description="Helical" evidence="1">
    <location>
        <begin position="102"/>
        <end position="120"/>
    </location>
</feature>
<proteinExistence type="predicted"/>
<dbReference type="Proteomes" id="UP001234495">
    <property type="component" value="Unassembled WGS sequence"/>
</dbReference>
<feature type="transmembrane region" description="Helical" evidence="1">
    <location>
        <begin position="40"/>
        <end position="59"/>
    </location>
</feature>
<evidence type="ECO:0000256" key="1">
    <source>
        <dbReference type="SAM" id="Phobius"/>
    </source>
</evidence>
<accession>A0ABT9ZEN0</accession>
<keyword evidence="3" id="KW-1185">Reference proteome</keyword>
<keyword evidence="1" id="KW-0472">Membrane</keyword>
<comment type="caution">
    <text evidence="2">The sequence shown here is derived from an EMBL/GenBank/DDBJ whole genome shotgun (WGS) entry which is preliminary data.</text>
</comment>
<organism evidence="2 3">
    <name type="scientific">Metabacillus malikii</name>
    <dbReference type="NCBI Taxonomy" id="1504265"/>
    <lineage>
        <taxon>Bacteria</taxon>
        <taxon>Bacillati</taxon>
        <taxon>Bacillota</taxon>
        <taxon>Bacilli</taxon>
        <taxon>Bacillales</taxon>
        <taxon>Bacillaceae</taxon>
        <taxon>Metabacillus</taxon>
    </lineage>
</organism>
<feature type="transmembrane region" description="Helical" evidence="1">
    <location>
        <begin position="71"/>
        <end position="95"/>
    </location>
</feature>
<evidence type="ECO:0000313" key="2">
    <source>
        <dbReference type="EMBL" id="MDQ0230727.1"/>
    </source>
</evidence>
<dbReference type="RefSeq" id="WP_307340537.1">
    <property type="nucleotide sequence ID" value="NZ_JAUSUD010000007.1"/>
</dbReference>
<keyword evidence="1" id="KW-1133">Transmembrane helix</keyword>
<evidence type="ECO:0000313" key="3">
    <source>
        <dbReference type="Proteomes" id="UP001234495"/>
    </source>
</evidence>
<gene>
    <name evidence="2" type="ORF">J2S19_001983</name>
</gene>
<protein>
    <recommendedName>
        <fullName evidence="4">DUF2306 domain-containing protein</fullName>
    </recommendedName>
</protein>
<reference evidence="2 3" key="1">
    <citation type="submission" date="2023-07" db="EMBL/GenBank/DDBJ databases">
        <title>Genomic Encyclopedia of Type Strains, Phase IV (KMG-IV): sequencing the most valuable type-strain genomes for metagenomic binning, comparative biology and taxonomic classification.</title>
        <authorList>
            <person name="Goeker M."/>
        </authorList>
    </citation>
    <scope>NUCLEOTIDE SEQUENCE [LARGE SCALE GENOMIC DNA]</scope>
    <source>
        <strain evidence="2 3">DSM 29005</strain>
    </source>
</reference>
<dbReference type="EMBL" id="JAUSUD010000007">
    <property type="protein sequence ID" value="MDQ0230727.1"/>
    <property type="molecule type" value="Genomic_DNA"/>
</dbReference>
<sequence>MTYIQIGIFTIPSAWLSAILALFLVASMIRLMMKQKVPDWYWNGFFLYVLVWKLSYIFFEFSLFLDMPMSLIYFHGGLKGHILAIGVVTGYFIIVVRKRVPLLQHSIHYILSYFIFYQGVINLLDMNFVEGGLHLSLSLSLLSLKYKEDLKFNMQMILLSTMVELLLLSVYQSLFTYDIYTIIWLGFGLPYLLYYLKRGRMA</sequence>